<dbReference type="PANTHER" id="PTHR43681:SF1">
    <property type="entry name" value="SARCALUMENIN"/>
    <property type="match status" value="1"/>
</dbReference>
<dbReference type="InterPro" id="IPR027417">
    <property type="entry name" value="P-loop_NTPase"/>
</dbReference>
<dbReference type="CDD" id="cd09913">
    <property type="entry name" value="EHD"/>
    <property type="match status" value="1"/>
</dbReference>
<protein>
    <submittedName>
        <fullName evidence="8">EH domain-containing protein 1</fullName>
    </submittedName>
</protein>
<dbReference type="Proteomes" id="UP000031668">
    <property type="component" value="Unassembled WGS sequence"/>
</dbReference>
<dbReference type="OMA" id="PFLKVHK"/>
<keyword evidence="3" id="KW-1003">Cell membrane</keyword>
<dbReference type="InterPro" id="IPR045063">
    <property type="entry name" value="Dynamin_N"/>
</dbReference>
<sequence length="471" mass="53605">MSVGEIMCKLYHDKLLPFEKYSRYHELVSPKLEDADFTSAPMIMFVGQYSTGKTTIIKYLLSEEYPDLRIGPEPTTDRFVAVMHGQVNKTVPGHVAASDPQKPFGVLSKFGNGFLNRFSVAELNNELLKNVTIIDTPGILSGSKQTELRGYPFVEVMKTIGERCERIILLFDAHKLDISEEFREAIEALQNHENKMRIALNKADKVSDQELMRIYGALMWSLGKIIHTPEVTKVYIGSFWDEPYQNPSFQKLFEAEEVKFMKDLASVNRDCALRRLNDLISRARSVIIVAYLLDDIARRLPTFYKESKKPQICQDLPKIYEQLSVTKGLPIKDFPEVTSFSEKLKYLDFGDLPKLKKAMIDNVTSLISVDLPKLIEKMSREEKEILEPHTLKGGIFSAMDETKNVNALNPFEAKADIKMKLGAGSNSWVVDECRSVSDEVFLFKSHSIRLHFHLKLTKLLTIIQNLPSVSA</sequence>
<gene>
    <name evidence="8" type="ORF">RF11_09852</name>
</gene>
<evidence type="ECO:0000256" key="3">
    <source>
        <dbReference type="ARBA" id="ARBA00022475"/>
    </source>
</evidence>
<evidence type="ECO:0000313" key="9">
    <source>
        <dbReference type="Proteomes" id="UP000031668"/>
    </source>
</evidence>
<dbReference type="SUPFAM" id="SSF52540">
    <property type="entry name" value="P-loop containing nucleoside triphosphate hydrolases"/>
    <property type="match status" value="1"/>
</dbReference>
<comment type="caution">
    <text evidence="8">The sequence shown here is derived from an EMBL/GenBank/DDBJ whole genome shotgun (WGS) entry which is preliminary data.</text>
</comment>
<dbReference type="Pfam" id="PF16880">
    <property type="entry name" value="EHD_N"/>
    <property type="match status" value="1"/>
</dbReference>
<evidence type="ECO:0000256" key="4">
    <source>
        <dbReference type="ARBA" id="ARBA00022753"/>
    </source>
</evidence>
<comment type="subcellular location">
    <subcellularLocation>
        <location evidence="1">Cell membrane</location>
        <topology evidence="1">Peripheral membrane protein</topology>
        <orientation evidence="1">Cytoplasmic side</orientation>
    </subcellularLocation>
    <subcellularLocation>
        <location evidence="2">Endosome membrane</location>
        <topology evidence="2">Peripheral membrane protein</topology>
    </subcellularLocation>
</comment>
<proteinExistence type="predicted"/>
<dbReference type="GO" id="GO:0005886">
    <property type="term" value="C:plasma membrane"/>
    <property type="evidence" value="ECO:0007669"/>
    <property type="project" value="UniProtKB-SubCell"/>
</dbReference>
<dbReference type="OrthoDB" id="1716625at2759"/>
<dbReference type="PROSITE" id="PS51718">
    <property type="entry name" value="G_DYNAMIN_2"/>
    <property type="match status" value="1"/>
</dbReference>
<organism evidence="8 9">
    <name type="scientific">Thelohanellus kitauei</name>
    <name type="common">Myxosporean</name>
    <dbReference type="NCBI Taxonomy" id="669202"/>
    <lineage>
        <taxon>Eukaryota</taxon>
        <taxon>Metazoa</taxon>
        <taxon>Cnidaria</taxon>
        <taxon>Myxozoa</taxon>
        <taxon>Myxosporea</taxon>
        <taxon>Bivalvulida</taxon>
        <taxon>Platysporina</taxon>
        <taxon>Myxobolidae</taxon>
        <taxon>Thelohanellus</taxon>
    </lineage>
</organism>
<reference evidence="8 9" key="1">
    <citation type="journal article" date="2014" name="Genome Biol. Evol.">
        <title>The genome of the myxosporean Thelohanellus kitauei shows adaptations to nutrient acquisition within its fish host.</title>
        <authorList>
            <person name="Yang Y."/>
            <person name="Xiong J."/>
            <person name="Zhou Z."/>
            <person name="Huo F."/>
            <person name="Miao W."/>
            <person name="Ran C."/>
            <person name="Liu Y."/>
            <person name="Zhang J."/>
            <person name="Feng J."/>
            <person name="Wang M."/>
            <person name="Wang M."/>
            <person name="Wang L."/>
            <person name="Yao B."/>
        </authorList>
    </citation>
    <scope>NUCLEOTIDE SEQUENCE [LARGE SCALE GENOMIC DNA]</scope>
    <source>
        <strain evidence="8">Wuqing</strain>
    </source>
</reference>
<dbReference type="InterPro" id="IPR031692">
    <property type="entry name" value="EHD_N"/>
</dbReference>
<dbReference type="AlphaFoldDB" id="A0A0C2N5K3"/>
<feature type="domain" description="Dynamin-type G" evidence="7">
    <location>
        <begin position="37"/>
        <end position="277"/>
    </location>
</feature>
<dbReference type="Gene3D" id="3.40.50.300">
    <property type="entry name" value="P-loop containing nucleotide triphosphate hydrolases"/>
    <property type="match status" value="1"/>
</dbReference>
<evidence type="ECO:0000256" key="2">
    <source>
        <dbReference type="ARBA" id="ARBA00004481"/>
    </source>
</evidence>
<evidence type="ECO:0000256" key="1">
    <source>
        <dbReference type="ARBA" id="ARBA00004413"/>
    </source>
</evidence>
<keyword evidence="9" id="KW-1185">Reference proteome</keyword>
<dbReference type="InterPro" id="IPR051943">
    <property type="entry name" value="TRAFAC_Dynamin-like_GTPase"/>
</dbReference>
<dbReference type="PANTHER" id="PTHR43681">
    <property type="entry name" value="TRANSMEMBRANE GTPASE FZO"/>
    <property type="match status" value="1"/>
</dbReference>
<dbReference type="InterPro" id="IPR030381">
    <property type="entry name" value="G_DYNAMIN_dom"/>
</dbReference>
<keyword evidence="5" id="KW-0472">Membrane</keyword>
<dbReference type="GO" id="GO:0010008">
    <property type="term" value="C:endosome membrane"/>
    <property type="evidence" value="ECO:0007669"/>
    <property type="project" value="UniProtKB-SubCell"/>
</dbReference>
<evidence type="ECO:0000256" key="6">
    <source>
        <dbReference type="SAM" id="Coils"/>
    </source>
</evidence>
<dbReference type="GO" id="GO:0005525">
    <property type="term" value="F:GTP binding"/>
    <property type="evidence" value="ECO:0007669"/>
    <property type="project" value="InterPro"/>
</dbReference>
<evidence type="ECO:0000256" key="5">
    <source>
        <dbReference type="ARBA" id="ARBA00023136"/>
    </source>
</evidence>
<feature type="coiled-coil region" evidence="6">
    <location>
        <begin position="175"/>
        <end position="209"/>
    </location>
</feature>
<keyword evidence="6" id="KW-0175">Coiled coil</keyword>
<evidence type="ECO:0000313" key="8">
    <source>
        <dbReference type="EMBL" id="KII74926.1"/>
    </source>
</evidence>
<dbReference type="InterPro" id="IPR040990">
    <property type="entry name" value="DUF5600"/>
</dbReference>
<dbReference type="Gene3D" id="1.10.268.20">
    <property type="match status" value="1"/>
</dbReference>
<dbReference type="EMBL" id="JWZT01000167">
    <property type="protein sequence ID" value="KII74926.1"/>
    <property type="molecule type" value="Genomic_DNA"/>
</dbReference>
<name>A0A0C2N5K3_THEKT</name>
<dbReference type="Pfam" id="PF00350">
    <property type="entry name" value="Dynamin_N"/>
    <property type="match status" value="1"/>
</dbReference>
<evidence type="ECO:0000259" key="7">
    <source>
        <dbReference type="PROSITE" id="PS51718"/>
    </source>
</evidence>
<dbReference type="Pfam" id="PF18150">
    <property type="entry name" value="DUF5600"/>
    <property type="match status" value="1"/>
</dbReference>
<accession>A0A0C2N5K3</accession>
<keyword evidence="4" id="KW-0967">Endosome</keyword>